<dbReference type="OrthoDB" id="10050612at2759"/>
<proteinExistence type="predicted"/>
<evidence type="ECO:0000313" key="4">
    <source>
        <dbReference type="Proteomes" id="UP000410492"/>
    </source>
</evidence>
<keyword evidence="1" id="KW-0175">Coiled coil</keyword>
<dbReference type="PANTHER" id="PTHR34344:SF1">
    <property type="entry name" value="BUBLIN COILED-COIL PROTEIN"/>
    <property type="match status" value="1"/>
</dbReference>
<evidence type="ECO:0000256" key="2">
    <source>
        <dbReference type="SAM" id="MobiDB-lite"/>
    </source>
</evidence>
<dbReference type="PANTHER" id="PTHR34344">
    <property type="entry name" value="UPF0184 PROTEIN C9ORF16"/>
    <property type="match status" value="1"/>
</dbReference>
<sequence>MLGKHFSAEIRRGIVINKFTSLETVEEYLREIDESFVVGGSNRVTNIPGEPMNRRIPADNNRAGHNRNAQRDDPPIVRGNNQGHNVRTLVCMEEPEVDLLSDPEDGTQEEEGIYLELCNRGYSPEYLQFGTAEVNPVRHFVKFPEIPECDETMLEEDRRVAFERLKDGAARRVRVAQEGRSKEPMVFAPGDKLLKVRKFEAMGEQSIPPQENGVPDKQKPNSPHGDSNDMSNMDMNTTEDDDFEDMTPEDFEKLNSQLDALNSALDNIEQKNDNIHAQLVQLLNANREVRHQLQVLEPKDGSSSDTN</sequence>
<reference evidence="3 4" key="1">
    <citation type="submission" date="2019-01" db="EMBL/GenBank/DDBJ databases">
        <authorList>
            <person name="Sayadi A."/>
        </authorList>
    </citation>
    <scope>NUCLEOTIDE SEQUENCE [LARGE SCALE GENOMIC DNA]</scope>
</reference>
<gene>
    <name evidence="3" type="ORF">CALMAC_LOCUS6765</name>
</gene>
<evidence type="ECO:0000256" key="1">
    <source>
        <dbReference type="SAM" id="Coils"/>
    </source>
</evidence>
<accession>A0A653C741</accession>
<dbReference type="AlphaFoldDB" id="A0A653C741"/>
<dbReference type="EMBL" id="CAACVG010007110">
    <property type="protein sequence ID" value="VEN43711.1"/>
    <property type="molecule type" value="Genomic_DNA"/>
</dbReference>
<dbReference type="InterPro" id="IPR005374">
    <property type="entry name" value="BBLN_eukaryota"/>
</dbReference>
<dbReference type="Proteomes" id="UP000410492">
    <property type="component" value="Unassembled WGS sequence"/>
</dbReference>
<feature type="compositionally biased region" description="Acidic residues" evidence="2">
    <location>
        <begin position="237"/>
        <end position="249"/>
    </location>
</feature>
<feature type="compositionally biased region" description="Polar residues" evidence="2">
    <location>
        <begin position="220"/>
        <end position="236"/>
    </location>
</feature>
<dbReference type="Pfam" id="PF03670">
    <property type="entry name" value="UPF0184"/>
    <property type="match status" value="1"/>
</dbReference>
<evidence type="ECO:0000313" key="3">
    <source>
        <dbReference type="EMBL" id="VEN43711.1"/>
    </source>
</evidence>
<feature type="coiled-coil region" evidence="1">
    <location>
        <begin position="251"/>
        <end position="285"/>
    </location>
</feature>
<organism evidence="3 4">
    <name type="scientific">Callosobruchus maculatus</name>
    <name type="common">Southern cowpea weevil</name>
    <name type="synonym">Pulse bruchid</name>
    <dbReference type="NCBI Taxonomy" id="64391"/>
    <lineage>
        <taxon>Eukaryota</taxon>
        <taxon>Metazoa</taxon>
        <taxon>Ecdysozoa</taxon>
        <taxon>Arthropoda</taxon>
        <taxon>Hexapoda</taxon>
        <taxon>Insecta</taxon>
        <taxon>Pterygota</taxon>
        <taxon>Neoptera</taxon>
        <taxon>Endopterygota</taxon>
        <taxon>Coleoptera</taxon>
        <taxon>Polyphaga</taxon>
        <taxon>Cucujiformia</taxon>
        <taxon>Chrysomeloidea</taxon>
        <taxon>Chrysomelidae</taxon>
        <taxon>Bruchinae</taxon>
        <taxon>Bruchini</taxon>
        <taxon>Callosobruchus</taxon>
    </lineage>
</organism>
<feature type="region of interest" description="Disordered" evidence="2">
    <location>
        <begin position="205"/>
        <end position="250"/>
    </location>
</feature>
<feature type="region of interest" description="Disordered" evidence="2">
    <location>
        <begin position="48"/>
        <end position="81"/>
    </location>
</feature>
<name>A0A653C741_CALMS</name>
<keyword evidence="4" id="KW-1185">Reference proteome</keyword>
<protein>
    <submittedName>
        <fullName evidence="3">Uncharacterized protein</fullName>
    </submittedName>
</protein>